<dbReference type="PANTHER" id="PTHR45934">
    <property type="entry name" value="FAD/NAD(P)-BINDING OXIDOREDUCTASE FAMILY PROTEIN"/>
    <property type="match status" value="1"/>
</dbReference>
<keyword evidence="4" id="KW-0812">Transmembrane</keyword>
<dbReference type="InterPro" id="IPR044560">
    <property type="entry name" value="MOase"/>
</dbReference>
<dbReference type="OrthoDB" id="1878542at2759"/>
<dbReference type="Pfam" id="PF01494">
    <property type="entry name" value="FAD_binding_3"/>
    <property type="match status" value="2"/>
</dbReference>
<feature type="domain" description="FAD-binding" evidence="5">
    <location>
        <begin position="256"/>
        <end position="299"/>
    </location>
</feature>
<dbReference type="PANTHER" id="PTHR45934:SF1">
    <property type="entry name" value="OS04G0423100 PROTEIN"/>
    <property type="match status" value="1"/>
</dbReference>
<dbReference type="EMBL" id="JACGCM010000971">
    <property type="protein sequence ID" value="KAF6163676.1"/>
    <property type="molecule type" value="Genomic_DNA"/>
</dbReference>
<dbReference type="AlphaFoldDB" id="A0A7J7N963"/>
<evidence type="ECO:0000259" key="5">
    <source>
        <dbReference type="Pfam" id="PF01494"/>
    </source>
</evidence>
<evidence type="ECO:0000256" key="3">
    <source>
        <dbReference type="ARBA" id="ARBA00024018"/>
    </source>
</evidence>
<dbReference type="GO" id="GO:0071949">
    <property type="term" value="F:FAD binding"/>
    <property type="evidence" value="ECO:0007669"/>
    <property type="project" value="InterPro"/>
</dbReference>
<proteinExistence type="inferred from homology"/>
<protein>
    <recommendedName>
        <fullName evidence="5">FAD-binding domain-containing protein</fullName>
    </recommendedName>
</protein>
<evidence type="ECO:0000256" key="4">
    <source>
        <dbReference type="SAM" id="Phobius"/>
    </source>
</evidence>
<evidence type="ECO:0000256" key="1">
    <source>
        <dbReference type="ARBA" id="ARBA00023002"/>
    </source>
</evidence>
<dbReference type="PRINTS" id="PR00420">
    <property type="entry name" value="RNGMNOXGNASE"/>
</dbReference>
<sequence>MEMKEDVVIIGAGNVVIIGAGIAGLATALALKRVGIRALVLEKSPELRTTGGGITLFTNAWLALDALGVSNKLNSFYAPYKGGFVTDVRTGRVQAVSYTRADGTKSGPRTLHRRDLLEALAEELPTGTIRFSIKISNPVETCMIDGSPIAILYLDDGTIISAKVLIGCDGVHSMIARWLGLGNPINSGRWAARGLAIYPQDDELTTGDPKLIQKNVLESSIDIPEVFLDVVRQSDMSNVTWAPLLFRVPWNLIFGKLSNGNITIAGDAMHPMTPDLGQGGCSALEDAVVLARHIGNSFHEHQDIIPAEVSKAIELYVKERRWHSVALITGSYLSGWVQHTRSGWFTKFFREKIFYKFLYGRVAELVRYDCGKLPCIPSPMDGKVD</sequence>
<comment type="similarity">
    <text evidence="3">Belongs to the 3-hydroxybenzoate 6-hydroxylase family.</text>
</comment>
<dbReference type="Proteomes" id="UP000541444">
    <property type="component" value="Unassembled WGS sequence"/>
</dbReference>
<feature type="transmembrane region" description="Helical" evidence="4">
    <location>
        <begin position="7"/>
        <end position="31"/>
    </location>
</feature>
<keyword evidence="2" id="KW-0503">Monooxygenase</keyword>
<organism evidence="6 7">
    <name type="scientific">Kingdonia uniflora</name>
    <dbReference type="NCBI Taxonomy" id="39325"/>
    <lineage>
        <taxon>Eukaryota</taxon>
        <taxon>Viridiplantae</taxon>
        <taxon>Streptophyta</taxon>
        <taxon>Embryophyta</taxon>
        <taxon>Tracheophyta</taxon>
        <taxon>Spermatophyta</taxon>
        <taxon>Magnoliopsida</taxon>
        <taxon>Ranunculales</taxon>
        <taxon>Circaeasteraceae</taxon>
        <taxon>Kingdonia</taxon>
    </lineage>
</organism>
<keyword evidence="4" id="KW-1133">Transmembrane helix</keyword>
<comment type="caution">
    <text evidence="6">The sequence shown here is derived from an EMBL/GenBank/DDBJ whole genome shotgun (WGS) entry which is preliminary data.</text>
</comment>
<name>A0A7J7N963_9MAGN</name>
<keyword evidence="4" id="KW-0472">Membrane</keyword>
<evidence type="ECO:0000313" key="6">
    <source>
        <dbReference type="EMBL" id="KAF6163676.1"/>
    </source>
</evidence>
<keyword evidence="7" id="KW-1185">Reference proteome</keyword>
<dbReference type="InterPro" id="IPR002938">
    <property type="entry name" value="FAD-bd"/>
</dbReference>
<feature type="domain" description="FAD-binding" evidence="5">
    <location>
        <begin position="14"/>
        <end position="184"/>
    </location>
</feature>
<evidence type="ECO:0000256" key="2">
    <source>
        <dbReference type="ARBA" id="ARBA00023033"/>
    </source>
</evidence>
<dbReference type="GO" id="GO:0004497">
    <property type="term" value="F:monooxygenase activity"/>
    <property type="evidence" value="ECO:0007669"/>
    <property type="project" value="UniProtKB-KW"/>
</dbReference>
<dbReference type="InterPro" id="IPR036188">
    <property type="entry name" value="FAD/NAD-bd_sf"/>
</dbReference>
<dbReference type="Gene3D" id="3.50.50.60">
    <property type="entry name" value="FAD/NAD(P)-binding domain"/>
    <property type="match status" value="2"/>
</dbReference>
<keyword evidence="1" id="KW-0560">Oxidoreductase</keyword>
<gene>
    <name evidence="6" type="ORF">GIB67_036136</name>
</gene>
<reference evidence="6 7" key="1">
    <citation type="journal article" date="2020" name="IScience">
        <title>Genome Sequencing of the Endangered Kingdonia uniflora (Circaeasteraceae, Ranunculales) Reveals Potential Mechanisms of Evolutionary Specialization.</title>
        <authorList>
            <person name="Sun Y."/>
            <person name="Deng T."/>
            <person name="Zhang A."/>
            <person name="Moore M.J."/>
            <person name="Landis J.B."/>
            <person name="Lin N."/>
            <person name="Zhang H."/>
            <person name="Zhang X."/>
            <person name="Huang J."/>
            <person name="Zhang X."/>
            <person name="Sun H."/>
            <person name="Wang H."/>
        </authorList>
    </citation>
    <scope>NUCLEOTIDE SEQUENCE [LARGE SCALE GENOMIC DNA]</scope>
    <source>
        <strain evidence="6">TB1705</strain>
        <tissue evidence="6">Leaf</tissue>
    </source>
</reference>
<evidence type="ECO:0000313" key="7">
    <source>
        <dbReference type="Proteomes" id="UP000541444"/>
    </source>
</evidence>
<dbReference type="SUPFAM" id="SSF51905">
    <property type="entry name" value="FAD/NAD(P)-binding domain"/>
    <property type="match status" value="1"/>
</dbReference>
<accession>A0A7J7N963</accession>